<feature type="transmembrane region" description="Helical" evidence="1">
    <location>
        <begin position="136"/>
        <end position="158"/>
    </location>
</feature>
<name>A0ABP8P8T3_9MICO</name>
<keyword evidence="1" id="KW-0812">Transmembrane</keyword>
<protein>
    <recommendedName>
        <fullName evidence="4">DUF624 domain-containing protein</fullName>
    </recommendedName>
</protein>
<gene>
    <name evidence="2" type="ORF">GCM10023171_16050</name>
</gene>
<dbReference type="Proteomes" id="UP001500731">
    <property type="component" value="Unassembled WGS sequence"/>
</dbReference>
<comment type="caution">
    <text evidence="2">The sequence shown here is derived from an EMBL/GenBank/DDBJ whole genome shotgun (WGS) entry which is preliminary data.</text>
</comment>
<evidence type="ECO:0000256" key="1">
    <source>
        <dbReference type="SAM" id="Phobius"/>
    </source>
</evidence>
<feature type="transmembrane region" description="Helical" evidence="1">
    <location>
        <begin position="21"/>
        <end position="50"/>
    </location>
</feature>
<feature type="transmembrane region" description="Helical" evidence="1">
    <location>
        <begin position="56"/>
        <end position="77"/>
    </location>
</feature>
<proteinExistence type="predicted"/>
<feature type="transmembrane region" description="Helical" evidence="1">
    <location>
        <begin position="203"/>
        <end position="222"/>
    </location>
</feature>
<keyword evidence="1" id="KW-0472">Membrane</keyword>
<keyword evidence="3" id="KW-1185">Reference proteome</keyword>
<evidence type="ECO:0000313" key="2">
    <source>
        <dbReference type="EMBL" id="GAA4483894.1"/>
    </source>
</evidence>
<feature type="transmembrane region" description="Helical" evidence="1">
    <location>
        <begin position="101"/>
        <end position="130"/>
    </location>
</feature>
<evidence type="ECO:0008006" key="4">
    <source>
        <dbReference type="Google" id="ProtNLM"/>
    </source>
</evidence>
<dbReference type="EMBL" id="BAABGP010000010">
    <property type="protein sequence ID" value="GAA4483894.1"/>
    <property type="molecule type" value="Genomic_DNA"/>
</dbReference>
<organism evidence="2 3">
    <name type="scientific">Microbacterium panaciterrae</name>
    <dbReference type="NCBI Taxonomy" id="985759"/>
    <lineage>
        <taxon>Bacteria</taxon>
        <taxon>Bacillati</taxon>
        <taxon>Actinomycetota</taxon>
        <taxon>Actinomycetes</taxon>
        <taxon>Micrococcales</taxon>
        <taxon>Microbacteriaceae</taxon>
        <taxon>Microbacterium</taxon>
    </lineage>
</organism>
<feature type="transmembrane region" description="Helical" evidence="1">
    <location>
        <begin position="178"/>
        <end position="197"/>
    </location>
</feature>
<accession>A0ABP8P8T3</accession>
<evidence type="ECO:0000313" key="3">
    <source>
        <dbReference type="Proteomes" id="UP001500731"/>
    </source>
</evidence>
<reference evidence="3" key="1">
    <citation type="journal article" date="2019" name="Int. J. Syst. Evol. Microbiol.">
        <title>The Global Catalogue of Microorganisms (GCM) 10K type strain sequencing project: providing services to taxonomists for standard genome sequencing and annotation.</title>
        <authorList>
            <consortium name="The Broad Institute Genomics Platform"/>
            <consortium name="The Broad Institute Genome Sequencing Center for Infectious Disease"/>
            <person name="Wu L."/>
            <person name="Ma J."/>
        </authorList>
    </citation>
    <scope>NUCLEOTIDE SEQUENCE [LARGE SCALE GENOMIC DNA]</scope>
    <source>
        <strain evidence="3">JCM 17839</strain>
    </source>
</reference>
<keyword evidence="1" id="KW-1133">Transmembrane helix</keyword>
<sequence length="228" mass="24306">MTGERRKARIPRLDHESIDTIFGYAYALLVVDALLVVFNLPLAVMLFVTVDSLQSWPFFLLLSLTLAPSLAGAFEVFRSMREDGRSTPVLAFLRGYRRRGAAAFVVGLVTAVVVAAALFDGTVLAGTVWAPLLGPLLAVLGVGAIAVALFALAGLVMFGSVSIRAIVKAALYLAVQRWYFSLLSLAMVALTGAAVLAQPVLGAALVPGILLYPVFANAQYSFSRILEF</sequence>